<dbReference type="Gene3D" id="3.10.50.40">
    <property type="match status" value="1"/>
</dbReference>
<name>A0A6I4SJG2_9SPHN</name>
<dbReference type="EMBL" id="WTYS01000001">
    <property type="protein sequence ID" value="MXO55815.1"/>
    <property type="molecule type" value="Genomic_DNA"/>
</dbReference>
<dbReference type="InterPro" id="IPR044609">
    <property type="entry name" value="FKBP2/11"/>
</dbReference>
<dbReference type="PANTHER" id="PTHR45779:SF7">
    <property type="entry name" value="PEPTIDYLPROLYL ISOMERASE"/>
    <property type="match status" value="1"/>
</dbReference>
<dbReference type="InterPro" id="IPR046357">
    <property type="entry name" value="PPIase_dom_sf"/>
</dbReference>
<dbReference type="GO" id="GO:0003755">
    <property type="term" value="F:peptidyl-prolyl cis-trans isomerase activity"/>
    <property type="evidence" value="ECO:0007669"/>
    <property type="project" value="UniProtKB-UniRule"/>
</dbReference>
<comment type="caution">
    <text evidence="8">The sequence shown here is derived from an EMBL/GenBank/DDBJ whole genome shotgun (WGS) entry which is preliminary data.</text>
</comment>
<evidence type="ECO:0000256" key="6">
    <source>
        <dbReference type="SAM" id="SignalP"/>
    </source>
</evidence>
<dbReference type="Proteomes" id="UP000468943">
    <property type="component" value="Unassembled WGS sequence"/>
</dbReference>
<feature type="chain" id="PRO_5026285395" description="Peptidyl-prolyl cis-trans isomerase" evidence="6">
    <location>
        <begin position="26"/>
        <end position="168"/>
    </location>
</feature>
<sequence length="168" mass="17497">MRALLAIGVSALAVCGLPSPAAALAETKNAAPDYSQDAAWHNAQQAALAERSYTDGWRYIDGGLLWRRVKGNGAGPKPSVADTVTVHYAGTFVDGTKFDSSFDRGTPATFPLGRLIPAWQMAIPQMAIGDTIEIAAPASVAYGPVGSARIPGGATLLFTIELLGIAER</sequence>
<evidence type="ECO:0000256" key="4">
    <source>
        <dbReference type="PROSITE-ProRule" id="PRU00277"/>
    </source>
</evidence>
<evidence type="ECO:0000313" key="8">
    <source>
        <dbReference type="EMBL" id="MXO55815.1"/>
    </source>
</evidence>
<evidence type="ECO:0000256" key="3">
    <source>
        <dbReference type="ARBA" id="ARBA00023235"/>
    </source>
</evidence>
<reference evidence="8 9" key="1">
    <citation type="submission" date="2019-12" db="EMBL/GenBank/DDBJ databases">
        <title>Genomic-based taxomic classification of the family Erythrobacteraceae.</title>
        <authorList>
            <person name="Xu L."/>
        </authorList>
    </citation>
    <scope>NUCLEOTIDE SEQUENCE [LARGE SCALE GENOMIC DNA]</scope>
    <source>
        <strain evidence="8 9">JCM 17802</strain>
    </source>
</reference>
<dbReference type="AlphaFoldDB" id="A0A6I4SJG2"/>
<organism evidence="8 9">
    <name type="scientific">Pontixanthobacter gangjinensis</name>
    <dbReference type="NCBI Taxonomy" id="1028742"/>
    <lineage>
        <taxon>Bacteria</taxon>
        <taxon>Pseudomonadati</taxon>
        <taxon>Pseudomonadota</taxon>
        <taxon>Alphaproteobacteria</taxon>
        <taxon>Sphingomonadales</taxon>
        <taxon>Erythrobacteraceae</taxon>
        <taxon>Pontixanthobacter</taxon>
    </lineage>
</organism>
<dbReference type="EC" id="5.2.1.8" evidence="5"/>
<keyword evidence="2 4" id="KW-0697">Rotamase</keyword>
<evidence type="ECO:0000259" key="7">
    <source>
        <dbReference type="PROSITE" id="PS50059"/>
    </source>
</evidence>
<evidence type="ECO:0000256" key="1">
    <source>
        <dbReference type="ARBA" id="ARBA00000971"/>
    </source>
</evidence>
<feature type="domain" description="PPIase FKBP-type" evidence="7">
    <location>
        <begin position="81"/>
        <end position="166"/>
    </location>
</feature>
<feature type="signal peptide" evidence="6">
    <location>
        <begin position="1"/>
        <end position="25"/>
    </location>
</feature>
<evidence type="ECO:0000256" key="2">
    <source>
        <dbReference type="ARBA" id="ARBA00023110"/>
    </source>
</evidence>
<dbReference type="PROSITE" id="PS50059">
    <property type="entry name" value="FKBP_PPIASE"/>
    <property type="match status" value="1"/>
</dbReference>
<protein>
    <recommendedName>
        <fullName evidence="5">Peptidyl-prolyl cis-trans isomerase</fullName>
        <ecNumber evidence="5">5.2.1.8</ecNumber>
    </recommendedName>
</protein>
<evidence type="ECO:0000313" key="9">
    <source>
        <dbReference type="Proteomes" id="UP000468943"/>
    </source>
</evidence>
<evidence type="ECO:0000256" key="5">
    <source>
        <dbReference type="RuleBase" id="RU003915"/>
    </source>
</evidence>
<dbReference type="InterPro" id="IPR001179">
    <property type="entry name" value="PPIase_FKBP_dom"/>
</dbReference>
<dbReference type="Pfam" id="PF00254">
    <property type="entry name" value="FKBP_C"/>
    <property type="match status" value="1"/>
</dbReference>
<comment type="similarity">
    <text evidence="5">Belongs to the FKBP-type PPIase family.</text>
</comment>
<proteinExistence type="inferred from homology"/>
<dbReference type="PANTHER" id="PTHR45779">
    <property type="entry name" value="PEPTIDYLPROLYL ISOMERASE"/>
    <property type="match status" value="1"/>
</dbReference>
<keyword evidence="6" id="KW-0732">Signal</keyword>
<keyword evidence="3 4" id="KW-0413">Isomerase</keyword>
<dbReference type="OrthoDB" id="9812109at2"/>
<accession>A0A6I4SJG2</accession>
<keyword evidence="9" id="KW-1185">Reference proteome</keyword>
<dbReference type="SUPFAM" id="SSF54534">
    <property type="entry name" value="FKBP-like"/>
    <property type="match status" value="1"/>
</dbReference>
<comment type="catalytic activity">
    <reaction evidence="1 4 5">
        <text>[protein]-peptidylproline (omega=180) = [protein]-peptidylproline (omega=0)</text>
        <dbReference type="Rhea" id="RHEA:16237"/>
        <dbReference type="Rhea" id="RHEA-COMP:10747"/>
        <dbReference type="Rhea" id="RHEA-COMP:10748"/>
        <dbReference type="ChEBI" id="CHEBI:83833"/>
        <dbReference type="ChEBI" id="CHEBI:83834"/>
        <dbReference type="EC" id="5.2.1.8"/>
    </reaction>
</comment>
<gene>
    <name evidence="8" type="ORF">GRI36_02860</name>
</gene>